<feature type="domain" description="Phosphoribosyltransferase" evidence="1">
    <location>
        <begin position="11"/>
        <end position="175"/>
    </location>
</feature>
<dbReference type="EMBL" id="JAACYA010000002">
    <property type="protein sequence ID" value="MBK3332536.1"/>
    <property type="molecule type" value="Genomic_DNA"/>
</dbReference>
<dbReference type="Gene3D" id="3.30.1310.20">
    <property type="entry name" value="PRTase-like"/>
    <property type="match status" value="1"/>
</dbReference>
<organism evidence="2 3">
    <name type="scientific">Persephonella atlantica</name>
    <dbReference type="NCBI Taxonomy" id="2699429"/>
    <lineage>
        <taxon>Bacteria</taxon>
        <taxon>Pseudomonadati</taxon>
        <taxon>Aquificota</taxon>
        <taxon>Aquificia</taxon>
        <taxon>Aquificales</taxon>
        <taxon>Hydrogenothermaceae</taxon>
        <taxon>Persephonella</taxon>
    </lineage>
</organism>
<dbReference type="GO" id="GO:0016757">
    <property type="term" value="F:glycosyltransferase activity"/>
    <property type="evidence" value="ECO:0007669"/>
    <property type="project" value="UniProtKB-KW"/>
</dbReference>
<accession>A0ABS1GHY0</accession>
<dbReference type="InterPro" id="IPR029057">
    <property type="entry name" value="PRTase-like"/>
</dbReference>
<dbReference type="Proteomes" id="UP000772812">
    <property type="component" value="Unassembled WGS sequence"/>
</dbReference>
<evidence type="ECO:0000259" key="1">
    <source>
        <dbReference type="Pfam" id="PF00156"/>
    </source>
</evidence>
<dbReference type="RefSeq" id="WP_200673961.1">
    <property type="nucleotide sequence ID" value="NZ_JAACYA010000002.1"/>
</dbReference>
<evidence type="ECO:0000313" key="2">
    <source>
        <dbReference type="EMBL" id="MBK3332536.1"/>
    </source>
</evidence>
<dbReference type="InterPro" id="IPR000836">
    <property type="entry name" value="PRTase_dom"/>
</dbReference>
<name>A0ABS1GHY0_9AQUI</name>
<dbReference type="Pfam" id="PF00156">
    <property type="entry name" value="Pribosyltran"/>
    <property type="match status" value="1"/>
</dbReference>
<protein>
    <submittedName>
        <fullName evidence="2">Phosphoribosyltransferase</fullName>
    </submittedName>
</protein>
<dbReference type="Gene3D" id="3.40.50.2020">
    <property type="match status" value="1"/>
</dbReference>
<dbReference type="SUPFAM" id="SSF53271">
    <property type="entry name" value="PRTase-like"/>
    <property type="match status" value="1"/>
</dbReference>
<keyword evidence="3" id="KW-1185">Reference proteome</keyword>
<keyword evidence="2" id="KW-0808">Transferase</keyword>
<proteinExistence type="predicted"/>
<comment type="caution">
    <text evidence="2">The sequence shown here is derived from an EMBL/GenBank/DDBJ whole genome shotgun (WGS) entry which is preliminary data.</text>
</comment>
<evidence type="ECO:0000313" key="3">
    <source>
        <dbReference type="Proteomes" id="UP000772812"/>
    </source>
</evidence>
<dbReference type="CDD" id="cd06223">
    <property type="entry name" value="PRTases_typeI"/>
    <property type="match status" value="1"/>
</dbReference>
<gene>
    <name evidence="2" type="ORF">GWK41_05605</name>
</gene>
<keyword evidence="2" id="KW-0328">Glycosyltransferase</keyword>
<reference evidence="2 3" key="1">
    <citation type="journal article" date="2021" name="Syst. Appl. Microbiol.">
        <title>Persephonella atlantica sp. nov.: How to adapt to physico-chemical gradients in high temperature hydrothermal habitats.</title>
        <authorList>
            <person name="Francois D.X."/>
            <person name="Godfroy A."/>
            <person name="Mathien C."/>
            <person name="Aube J."/>
            <person name="Cathalot C."/>
            <person name="Lesongeur F."/>
            <person name="L'Haridon S."/>
            <person name="Philippon X."/>
            <person name="Roussel E.G."/>
        </authorList>
    </citation>
    <scope>NUCLEOTIDE SEQUENCE [LARGE SCALE GENOMIC DNA]</scope>
    <source>
        <strain evidence="2 3">MO1340</strain>
    </source>
</reference>
<sequence length="214" mass="23599">MFKDREEAGSLLAEEVKKVIKEKENAVILAIPRGGVPVAYQISKKTGIPFSMVVSKKITFPYEPEAAIGAAAPDGTYILAPYYSESSPEVKEAIKRAVNEAKEKMNKYLKGKEPDIKDKTVVIVDDGIATGYTALVAGMYAKKKGASEVILAVPVCPSDSVKKAEEIFDKVICYNKVNSLFFAVGAYYQDFHQVSDSELEMYIKKAENEGLYYK</sequence>